<accession>A0ABW8MMH8</accession>
<dbReference type="RefSeq" id="WP_404609763.1">
    <property type="nucleotide sequence ID" value="NZ_JBIYDN010000015.1"/>
</dbReference>
<gene>
    <name evidence="2" type="ORF">ABH943_004699</name>
</gene>
<name>A0ABW8MMH8_9BURK</name>
<proteinExistence type="predicted"/>
<organism evidence="2 3">
    <name type="scientific">Caballeronia udeis</name>
    <dbReference type="NCBI Taxonomy" id="1232866"/>
    <lineage>
        <taxon>Bacteria</taxon>
        <taxon>Pseudomonadati</taxon>
        <taxon>Pseudomonadota</taxon>
        <taxon>Betaproteobacteria</taxon>
        <taxon>Burkholderiales</taxon>
        <taxon>Burkholderiaceae</taxon>
        <taxon>Caballeronia</taxon>
    </lineage>
</organism>
<keyword evidence="1" id="KW-0812">Transmembrane</keyword>
<feature type="transmembrane region" description="Helical" evidence="1">
    <location>
        <begin position="44"/>
        <end position="61"/>
    </location>
</feature>
<protein>
    <submittedName>
        <fullName evidence="2">Uncharacterized protein</fullName>
    </submittedName>
</protein>
<keyword evidence="1" id="KW-0472">Membrane</keyword>
<reference evidence="2 3" key="2">
    <citation type="submission" date="2024-11" db="EMBL/GenBank/DDBJ databases">
        <title>Using genomics to understand microbial adaptation to soil warming.</title>
        <authorList>
            <person name="Deangelis K.M. PhD."/>
        </authorList>
    </citation>
    <scope>NUCLEOTIDE SEQUENCE [LARGE SCALE GENOMIC DNA]</scope>
    <source>
        <strain evidence="2 3">GAS97</strain>
    </source>
</reference>
<dbReference type="EMBL" id="JBIYDN010000015">
    <property type="protein sequence ID" value="MFK4444677.1"/>
    <property type="molecule type" value="Genomic_DNA"/>
</dbReference>
<dbReference type="Pfam" id="PF23858">
    <property type="entry name" value="DUF7220"/>
    <property type="match status" value="1"/>
</dbReference>
<evidence type="ECO:0000313" key="3">
    <source>
        <dbReference type="Proteomes" id="UP001620514"/>
    </source>
</evidence>
<keyword evidence="3" id="KW-1185">Reference proteome</keyword>
<comment type="caution">
    <text evidence="2">The sequence shown here is derived from an EMBL/GenBank/DDBJ whole genome shotgun (WGS) entry which is preliminary data.</text>
</comment>
<keyword evidence="1" id="KW-1133">Transmembrane helix</keyword>
<evidence type="ECO:0000256" key="1">
    <source>
        <dbReference type="SAM" id="Phobius"/>
    </source>
</evidence>
<dbReference type="Proteomes" id="UP001620514">
    <property type="component" value="Unassembled WGS sequence"/>
</dbReference>
<feature type="transmembrane region" description="Helical" evidence="1">
    <location>
        <begin position="12"/>
        <end position="38"/>
    </location>
</feature>
<evidence type="ECO:0000313" key="2">
    <source>
        <dbReference type="EMBL" id="MFK4444677.1"/>
    </source>
</evidence>
<sequence length="76" mass="8304">MSQSKRASLAETLTNVAIGYLVALASQLAIFPLFGIHVAFHDNIAIGLWFTAISIVRSYVLRRAYNHFGKRPGNGA</sequence>
<reference evidence="2 3" key="1">
    <citation type="submission" date="2024-10" db="EMBL/GenBank/DDBJ databases">
        <authorList>
            <person name="Deangelis K."/>
            <person name="Huntemann M."/>
            <person name="Clum A."/>
            <person name="Wang J."/>
            <person name="Palaniappan K."/>
            <person name="Ritter S."/>
            <person name="Chen I.-M."/>
            <person name="Stamatis D."/>
            <person name="Reddy T."/>
            <person name="O'Malley R."/>
            <person name="Daum C."/>
            <person name="Ng V."/>
            <person name="Ivanova N."/>
            <person name="Kyrpides N."/>
            <person name="Woyke T."/>
        </authorList>
    </citation>
    <scope>NUCLEOTIDE SEQUENCE [LARGE SCALE GENOMIC DNA]</scope>
    <source>
        <strain evidence="2 3">GAS97</strain>
    </source>
</reference>
<dbReference type="InterPro" id="IPR055644">
    <property type="entry name" value="DUF7220"/>
</dbReference>